<dbReference type="OrthoDB" id="10250769at2759"/>
<dbReference type="eggNOG" id="KOG1539">
    <property type="taxonomic scope" value="Eukaryota"/>
</dbReference>
<dbReference type="Pfam" id="PF04192">
    <property type="entry name" value="Utp21"/>
    <property type="match status" value="1"/>
</dbReference>
<dbReference type="InterPro" id="IPR011047">
    <property type="entry name" value="Quinoprotein_ADH-like_sf"/>
</dbReference>
<dbReference type="InterPro" id="IPR036322">
    <property type="entry name" value="WD40_repeat_dom_sf"/>
</dbReference>
<dbReference type="GeneID" id="8863971"/>
<dbReference type="SMART" id="SM00320">
    <property type="entry name" value="WD40"/>
    <property type="match status" value="8"/>
</dbReference>
<feature type="domain" description="WDR36/Utp21 N-terminal" evidence="4">
    <location>
        <begin position="49"/>
        <end position="387"/>
    </location>
</feature>
<dbReference type="InterPro" id="IPR059157">
    <property type="entry name" value="WDR36-Utp21_N"/>
</dbReference>
<reference evidence="5 6" key="1">
    <citation type="journal article" date="2010" name="Cell">
        <title>The genome of Naegleria gruberi illuminates early eukaryotic versatility.</title>
        <authorList>
            <person name="Fritz-Laylin L.K."/>
            <person name="Prochnik S.E."/>
            <person name="Ginger M.L."/>
            <person name="Dacks J.B."/>
            <person name="Carpenter M.L."/>
            <person name="Field M.C."/>
            <person name="Kuo A."/>
            <person name="Paredez A."/>
            <person name="Chapman J."/>
            <person name="Pham J."/>
            <person name="Shu S."/>
            <person name="Neupane R."/>
            <person name="Cipriano M."/>
            <person name="Mancuso J."/>
            <person name="Tu H."/>
            <person name="Salamov A."/>
            <person name="Lindquist E."/>
            <person name="Shapiro H."/>
            <person name="Lucas S."/>
            <person name="Grigoriev I.V."/>
            <person name="Cande W.Z."/>
            <person name="Fulton C."/>
            <person name="Rokhsar D.S."/>
            <person name="Dawson S.C."/>
        </authorList>
    </citation>
    <scope>NUCLEOTIDE SEQUENCE [LARGE SCALE GENOMIC DNA]</scope>
    <source>
        <strain evidence="5 6">NEG-M</strain>
    </source>
</reference>
<dbReference type="GO" id="GO:0034388">
    <property type="term" value="C:Pwp2p-containing subcomplex of 90S preribosome"/>
    <property type="evidence" value="ECO:0007669"/>
    <property type="project" value="TreeGrafter"/>
</dbReference>
<dbReference type="Proteomes" id="UP000006671">
    <property type="component" value="Unassembled WGS sequence"/>
</dbReference>
<proteinExistence type="predicted"/>
<dbReference type="GO" id="GO:0006364">
    <property type="term" value="P:rRNA processing"/>
    <property type="evidence" value="ECO:0007669"/>
    <property type="project" value="InterPro"/>
</dbReference>
<evidence type="ECO:0000256" key="1">
    <source>
        <dbReference type="PROSITE-ProRule" id="PRU00221"/>
    </source>
</evidence>
<dbReference type="PROSITE" id="PS50082">
    <property type="entry name" value="WD_REPEATS_2"/>
    <property type="match status" value="2"/>
</dbReference>
<keyword evidence="6" id="KW-1185">Reference proteome</keyword>
<dbReference type="STRING" id="5762.D2UYM4"/>
<dbReference type="VEuPathDB" id="AmoebaDB:NAEGRDRAFT_77811"/>
<keyword evidence="1" id="KW-0853">WD repeat</keyword>
<feature type="domain" description="WDR36/Utp21 C-terminal" evidence="3">
    <location>
        <begin position="863"/>
        <end position="1075"/>
    </location>
</feature>
<dbReference type="InterPro" id="IPR007319">
    <property type="entry name" value="WDR36/Utp21_C"/>
</dbReference>
<evidence type="ECO:0000313" key="5">
    <source>
        <dbReference type="EMBL" id="EFC50498.1"/>
    </source>
</evidence>
<dbReference type="InParanoid" id="D2UYM4"/>
<dbReference type="SUPFAM" id="SSF50998">
    <property type="entry name" value="Quinoprotein alcohol dehydrogenase-like"/>
    <property type="match status" value="1"/>
</dbReference>
<dbReference type="EMBL" id="GG738845">
    <property type="protein sequence ID" value="EFC50498.1"/>
    <property type="molecule type" value="Genomic_DNA"/>
</dbReference>
<feature type="region of interest" description="Disordered" evidence="2">
    <location>
        <begin position="821"/>
        <end position="854"/>
    </location>
</feature>
<name>D2UYM4_NAEGR</name>
<dbReference type="InterPro" id="IPR015943">
    <property type="entry name" value="WD40/YVTN_repeat-like_dom_sf"/>
</dbReference>
<dbReference type="Pfam" id="PF25171">
    <property type="entry name" value="Beta-prop_WDR36-Utp21_1st"/>
    <property type="match status" value="1"/>
</dbReference>
<evidence type="ECO:0000313" key="6">
    <source>
        <dbReference type="Proteomes" id="UP000006671"/>
    </source>
</evidence>
<dbReference type="AlphaFoldDB" id="D2UYM4"/>
<dbReference type="PANTHER" id="PTHR22840:SF12">
    <property type="entry name" value="WD REPEAT-CONTAINING PROTEIN 36"/>
    <property type="match status" value="1"/>
</dbReference>
<feature type="repeat" description="WD" evidence="1">
    <location>
        <begin position="681"/>
        <end position="722"/>
    </location>
</feature>
<evidence type="ECO:0000259" key="4">
    <source>
        <dbReference type="Pfam" id="PF25171"/>
    </source>
</evidence>
<protein>
    <submittedName>
        <fullName evidence="5">Predicted protein</fullName>
    </submittedName>
</protein>
<dbReference type="SUPFAM" id="SSF50978">
    <property type="entry name" value="WD40 repeat-like"/>
    <property type="match status" value="2"/>
</dbReference>
<dbReference type="PANTHER" id="PTHR22840">
    <property type="entry name" value="WD REPEAT-CONTAINING PROTEIN 36"/>
    <property type="match status" value="1"/>
</dbReference>
<accession>D2UYM4</accession>
<organism evidence="6">
    <name type="scientific">Naegleria gruberi</name>
    <name type="common">Amoeba</name>
    <dbReference type="NCBI Taxonomy" id="5762"/>
    <lineage>
        <taxon>Eukaryota</taxon>
        <taxon>Discoba</taxon>
        <taxon>Heterolobosea</taxon>
        <taxon>Tetramitia</taxon>
        <taxon>Eutetramitia</taxon>
        <taxon>Vahlkampfiidae</taxon>
        <taxon>Naegleria</taxon>
    </lineage>
</organism>
<dbReference type="InterPro" id="IPR001680">
    <property type="entry name" value="WD40_rpt"/>
</dbReference>
<dbReference type="FunCoup" id="D2UYM4">
    <property type="interactions" value="687"/>
</dbReference>
<dbReference type="Gene3D" id="2.130.10.10">
    <property type="entry name" value="YVTN repeat-like/Quinoprotein amine dehydrogenase"/>
    <property type="match status" value="2"/>
</dbReference>
<dbReference type="Pfam" id="PF25168">
    <property type="entry name" value="Beta-prop_WDR36-Utp21_2nd"/>
    <property type="match status" value="2"/>
</dbReference>
<evidence type="ECO:0000256" key="2">
    <source>
        <dbReference type="SAM" id="MobiDB-lite"/>
    </source>
</evidence>
<evidence type="ECO:0000259" key="3">
    <source>
        <dbReference type="Pfam" id="PF04192"/>
    </source>
</evidence>
<feature type="repeat" description="WD" evidence="1">
    <location>
        <begin position="587"/>
        <end position="628"/>
    </location>
</feature>
<dbReference type="RefSeq" id="XP_002683242.1">
    <property type="nucleotide sequence ID" value="XM_002683196.1"/>
</dbReference>
<dbReference type="OMA" id="FWIRTSG"/>
<dbReference type="GO" id="GO:0032040">
    <property type="term" value="C:small-subunit processome"/>
    <property type="evidence" value="ECO:0007669"/>
    <property type="project" value="InterPro"/>
</dbReference>
<gene>
    <name evidence="5" type="ORF">NAEGRDRAFT_77811</name>
</gene>
<dbReference type="KEGG" id="ngr:NAEGRDRAFT_77811"/>
<feature type="compositionally biased region" description="Acidic residues" evidence="2">
    <location>
        <begin position="826"/>
        <end position="843"/>
    </location>
</feature>
<sequence length="1082" mass="122479">MNNNSKNSSHLLEPFKVIGLVTNHVVPAISFQSSNGSAIDSDLIDDALIYSAIGNTFYAYGVKSLIHIDIGPQLPAPICNMLVERQSTLTTHSTSHPTQRDILFVACEEHSKIYVLRGARELITIIDTSKDMTIKSGKIIQLLKIGQYLLVCFEHAIAIYDTFQIEDPFVTLCELPKDSTLTCAIHLQTYLDKLIIGTKEGHFILYNFRVGKEIYRFSKHLNTFLKEKKKINEEEDLLHSLLNTQNTDSKDDTVNVSVTCIKASPALDVIAVGLSSGHTMLYHVKYDHIINVFKQTGPVSAISFRTTSPTVREEQLFSQTVNSEDSLATGNHTGEISIFDLNNNQLIHRIKKNDRHTGPITCCEFLPGEPFMITASADNVMCTVVFDRVDKPREVVCRMGHKKAPKIIRFYDPMGNYIVTGGVDGQIRVTSLIDPKETRQISQAENSHLWKQANKNQSQIDIMPAVTDMDICYLRQDDWNNLACCHSNLNRVTLWNIKYLRSDNQTLYKPELKFGIPQSVALSICGNFSVVGTNKGYLEKWIVQSKNMKHLYTTNDIKKESEVEIRKVYDFKGRQKKLKNYVTKLENVAHNSSINSVIIDNTNTKVCSGGHDGLLKIWRFDAEKVENVKDQLIASFDLKSPILKMVKSKNSASANFVSVATENFKIHVFDLNTCKLIRTFHGHHVNKVNDMCFTHDNRYLVSCGIDGYILIYDILTGQLIDWLLLPKPATSLDFHPEGLYLVTTHVGSVGVCIWANKAIFGNALLQSVNAPKPIALPFSGDSMFVTERSTVDVKLLENSTENSKKKRKRAMKILSKVDDWMKQDGSDSDDSLSEDSDEEEEDVNNVKKANNDQTSISIQEPANFIKLSGLPKYKWHSLTHLDELRKRNKLDGKKGTLDLEELDVSGVAPFFIPTEPTFGKNIKFAEKSTESKILQNSSNKMNRKAMLTNPLIANIKKDKDSSSNSYINTLKYIKESNVKHVDLAVRTLSAFNQYEEYKLILDFFLHYLEVEYTEFDLIQAMINLFLQIHAEILVDAIRDDDQIRQFVDRLSSANTNSFKSLDDMNKYNQCMIDYMSFGGVFI</sequence>